<dbReference type="Pfam" id="PF03033">
    <property type="entry name" value="Glyco_transf_28"/>
    <property type="match status" value="1"/>
</dbReference>
<dbReference type="AlphaFoldDB" id="A0A1Y2FKL0"/>
<dbReference type="Proteomes" id="UP000193685">
    <property type="component" value="Unassembled WGS sequence"/>
</dbReference>
<comment type="catalytic activity">
    <reaction evidence="7">
        <text>a sterol + UDP-alpha-D-glucose = a sterol 3-beta-D-glucoside + UDP + H(+)</text>
        <dbReference type="Rhea" id="RHEA:22724"/>
        <dbReference type="ChEBI" id="CHEBI:15378"/>
        <dbReference type="ChEBI" id="CHEBI:15889"/>
        <dbReference type="ChEBI" id="CHEBI:37424"/>
        <dbReference type="ChEBI" id="CHEBI:58223"/>
        <dbReference type="ChEBI" id="CHEBI:58885"/>
        <dbReference type="EC" id="2.4.1.173"/>
    </reaction>
    <physiologicalReaction direction="left-to-right" evidence="7">
        <dbReference type="Rhea" id="RHEA:22725"/>
    </physiologicalReaction>
</comment>
<evidence type="ECO:0000256" key="1">
    <source>
        <dbReference type="ARBA" id="ARBA00006962"/>
    </source>
</evidence>
<dbReference type="Pfam" id="PF06722">
    <property type="entry name" value="EryCIII-like_C"/>
    <property type="match status" value="1"/>
</dbReference>
<evidence type="ECO:0000256" key="5">
    <source>
        <dbReference type="ARBA" id="ARBA00029843"/>
    </source>
</evidence>
<dbReference type="GeneID" id="63783363"/>
<accession>A0A1Y2FKL0</accession>
<evidence type="ECO:0000256" key="3">
    <source>
        <dbReference type="ARBA" id="ARBA00022676"/>
    </source>
</evidence>
<dbReference type="CDD" id="cd03784">
    <property type="entry name" value="GT1_Gtf-like"/>
    <property type="match status" value="1"/>
</dbReference>
<dbReference type="Pfam" id="PF00169">
    <property type="entry name" value="PH"/>
    <property type="match status" value="1"/>
</dbReference>
<keyword evidence="3" id="KW-0328">Glycosyltransferase</keyword>
<dbReference type="SMART" id="SM00233">
    <property type="entry name" value="PH"/>
    <property type="match status" value="1"/>
</dbReference>
<dbReference type="GO" id="GO:0005975">
    <property type="term" value="P:carbohydrate metabolic process"/>
    <property type="evidence" value="ECO:0007669"/>
    <property type="project" value="InterPro"/>
</dbReference>
<feature type="region of interest" description="Disordered" evidence="8">
    <location>
        <begin position="946"/>
        <end position="985"/>
    </location>
</feature>
<dbReference type="GO" id="GO:0016906">
    <property type="term" value="F:sterol 3-beta-glucosyltransferase activity"/>
    <property type="evidence" value="ECO:0007669"/>
    <property type="project" value="UniProtKB-EC"/>
</dbReference>
<feature type="domain" description="PH" evidence="9">
    <location>
        <begin position="175"/>
        <end position="273"/>
    </location>
</feature>
<reference evidence="10 11" key="1">
    <citation type="submission" date="2016-07" db="EMBL/GenBank/DDBJ databases">
        <title>Pervasive Adenine N6-methylation of Active Genes in Fungi.</title>
        <authorList>
            <consortium name="DOE Joint Genome Institute"/>
            <person name="Mondo S.J."/>
            <person name="Dannebaum R.O."/>
            <person name="Kuo R.C."/>
            <person name="Labutti K."/>
            <person name="Haridas S."/>
            <person name="Kuo A."/>
            <person name="Salamov A."/>
            <person name="Ahrendt S.R."/>
            <person name="Lipzen A."/>
            <person name="Sullivan W."/>
            <person name="Andreopoulos W.B."/>
            <person name="Clum A."/>
            <person name="Lindquist E."/>
            <person name="Daum C."/>
            <person name="Ramamoorthy G.K."/>
            <person name="Gryganskyi A."/>
            <person name="Culley D."/>
            <person name="Magnuson J.K."/>
            <person name="James T.Y."/>
            <person name="O'Malley M.A."/>
            <person name="Stajich J.E."/>
            <person name="Spatafora J.W."/>
            <person name="Visel A."/>
            <person name="Grigoriev I.V."/>
        </authorList>
    </citation>
    <scope>NUCLEOTIDE SEQUENCE [LARGE SCALE GENOMIC DNA]</scope>
    <source>
        <strain evidence="10 11">12-1054</strain>
    </source>
</reference>
<dbReference type="InterPro" id="IPR010610">
    <property type="entry name" value="EryCIII-like_C"/>
</dbReference>
<dbReference type="CDD" id="cd13215">
    <property type="entry name" value="PH-GRAM1_AGT26"/>
    <property type="match status" value="1"/>
</dbReference>
<dbReference type="PANTHER" id="PTHR48050:SF25">
    <property type="entry name" value="STEROL 3-BETA-GLUCOSYLTRANSFERASE"/>
    <property type="match status" value="1"/>
</dbReference>
<dbReference type="GO" id="GO:0016125">
    <property type="term" value="P:sterol metabolic process"/>
    <property type="evidence" value="ECO:0007669"/>
    <property type="project" value="TreeGrafter"/>
</dbReference>
<dbReference type="SUPFAM" id="SSF53756">
    <property type="entry name" value="UDP-Glycosyltransferase/glycogen phosphorylase"/>
    <property type="match status" value="1"/>
</dbReference>
<name>A0A1Y2FKL0_PROLT</name>
<dbReference type="Gene3D" id="3.40.50.2000">
    <property type="entry name" value="Glycogen Phosphorylase B"/>
    <property type="match status" value="2"/>
</dbReference>
<dbReference type="FunFam" id="3.40.50.2000:FF:000029">
    <property type="entry name" value="Sterol 3-beta-glucosyltransferase"/>
    <property type="match status" value="1"/>
</dbReference>
<feature type="compositionally biased region" description="Basic and acidic residues" evidence="8">
    <location>
        <begin position="963"/>
        <end position="984"/>
    </location>
</feature>
<gene>
    <name evidence="10" type="ORF">BCR37DRAFT_267731</name>
</gene>
<keyword evidence="11" id="KW-1185">Reference proteome</keyword>
<evidence type="ECO:0000256" key="7">
    <source>
        <dbReference type="ARBA" id="ARBA00049453"/>
    </source>
</evidence>
<dbReference type="RefSeq" id="XP_040726477.1">
    <property type="nucleotide sequence ID" value="XM_040866764.1"/>
</dbReference>
<proteinExistence type="inferred from homology"/>
<dbReference type="InterPro" id="IPR004276">
    <property type="entry name" value="GlycoTrans_28_N"/>
</dbReference>
<keyword evidence="4" id="KW-0808">Transferase</keyword>
<evidence type="ECO:0000259" key="9">
    <source>
        <dbReference type="PROSITE" id="PS50003"/>
    </source>
</evidence>
<feature type="region of interest" description="Disordered" evidence="8">
    <location>
        <begin position="1105"/>
        <end position="1146"/>
    </location>
</feature>
<comment type="similarity">
    <text evidence="1">Belongs to the glycosyltransferase 28 family.</text>
</comment>
<dbReference type="InterPro" id="IPR011993">
    <property type="entry name" value="PH-like_dom_sf"/>
</dbReference>
<dbReference type="PANTHER" id="PTHR48050">
    <property type="entry name" value="STEROL 3-BETA-GLUCOSYLTRANSFERASE"/>
    <property type="match status" value="1"/>
</dbReference>
<dbReference type="InterPro" id="IPR050426">
    <property type="entry name" value="Glycosyltransferase_28"/>
</dbReference>
<dbReference type="SMART" id="SM00568">
    <property type="entry name" value="GRAM"/>
    <property type="match status" value="2"/>
</dbReference>
<feature type="compositionally biased region" description="Acidic residues" evidence="8">
    <location>
        <begin position="1128"/>
        <end position="1139"/>
    </location>
</feature>
<evidence type="ECO:0000256" key="4">
    <source>
        <dbReference type="ARBA" id="ARBA00022679"/>
    </source>
</evidence>
<dbReference type="OMA" id="WRNKTLG"/>
<dbReference type="FunFam" id="3.40.50.2000:FF:000009">
    <property type="entry name" value="Sterol 3-beta-glucosyltransferase UGT80A2"/>
    <property type="match status" value="1"/>
</dbReference>
<sequence length="1193" mass="134159">MNDSEPDLARPLYREQSHSFIDMHDEHEQIQPGDDLEQLRNDRSMVPRLEVDGSHPVDVVVPQTAQDVDRQDRERARASDNVHTQELYSDSRARADLPSNLKYLDLASKSAESLDRDEQDALQTLIQQGFNLTEAEQLVAAHPAWLLKSVMIQGYLFVMKSFLCFYAYMPRHDDITVKSGSLVKRSRTSNRQHRHWFILKNDVLSYYEQPDALYFPSGSIDLRYAERVVPDVENSGDGYFGMKLVTSHRTYYLRADTASAVSEWVKIIQKVIFRLKNQGDCVKIKIPLACITDVEESDIVEFARTLKVKAADDDETYAVNEYLFPLFSNASDIIAQVKSQLQGRAPSTSAVSNISDTSRDAPIYERPKIYEQLATQMKDGEAPNIETYATALVEQHKKEEGILPSLPILHSGHADDDDFDDVQSTAPEGSALNLPAIGSRIKTVAKTAGHVVTGGVFASKDEPMGEADQQANETYRLKFGLRDDTRLLRTFQAFYMKVLPSPGELSIGENHICYDAHTPAYKVRVKLPLEDIETVKKEKGFKFAFSGIVINIRAHEPMFFEFSSSSERDRCLDFIEGARDNLENVKERQRPKIEEIAKQQKLAKEEHDAIENAFKKAGYKHDQASPPLENVVDVPGLVFDTPNASMVAFKPAKQLRFTCLTIGSRGDVQPYVALCKGLIADGQKAKIATHEEFRDFVESHGIEFEPIDGNPAELMAICVEHGMFTYSFLKEATSKFRGWIDDLLKSSWKACQNTDVLIESPSAMGGIHIAEALGIPYFRAFTMPWSKTRVYPQAFAVPSSEKGGAYNTFTYSAFDTLFWKGISGQVNRWRKKSLNLSSTSFDKLAQHKVPFLYNFSPSVVPPAMDWPEWIKVTGYWFLEGSDDKDNKKWEAPQDVADFIKKARSDKKKLVYIGFGSIVVSDPKALTKAVVEAVKKSGVRCILSKGWSDRGSKKDDDDEEEDERTEKEKEEEKRKQKEEENKEFGDSILSVDSIPHDWLFPQLDCACHHGGAGSLGASLRAGIPTIVKPFFGDQYFFGGRVQDLGVGQCLKKLTAKSLSEALKFCTTDELTIQKADKIGEQIRSERGVDNAIENIYRDMEYARSLIKDPSRAQPGSADSDGSYQMVEHDDGDSEEDDDELFEKSTDDTGKVVTSLRKLKDLRLPNPLGDRSGSYGLSSIKAFKQKASNFKLSRH</sequence>
<comment type="catalytic activity">
    <reaction evidence="6">
        <text>ergosterol + UDP-alpha-D-glucose = ergosteryl 3-beta-D-glucoside + UDP + H(+)</text>
        <dbReference type="Rhea" id="RHEA:61836"/>
        <dbReference type="ChEBI" id="CHEBI:15378"/>
        <dbReference type="ChEBI" id="CHEBI:16933"/>
        <dbReference type="ChEBI" id="CHEBI:52973"/>
        <dbReference type="ChEBI" id="CHEBI:58223"/>
        <dbReference type="ChEBI" id="CHEBI:58885"/>
    </reaction>
    <physiologicalReaction direction="left-to-right" evidence="6">
        <dbReference type="Rhea" id="RHEA:61837"/>
    </physiologicalReaction>
</comment>
<dbReference type="EC" id="2.4.1.173" evidence="2"/>
<feature type="region of interest" description="Disordered" evidence="8">
    <location>
        <begin position="64"/>
        <end position="90"/>
    </location>
</feature>
<dbReference type="OrthoDB" id="10261837at2759"/>
<evidence type="ECO:0000256" key="8">
    <source>
        <dbReference type="SAM" id="MobiDB-lite"/>
    </source>
</evidence>
<evidence type="ECO:0000313" key="11">
    <source>
        <dbReference type="Proteomes" id="UP000193685"/>
    </source>
</evidence>
<dbReference type="Pfam" id="PF02893">
    <property type="entry name" value="GRAM"/>
    <property type="match status" value="1"/>
</dbReference>
<comment type="caution">
    <text evidence="10">The sequence shown here is derived from an EMBL/GenBank/DDBJ whole genome shotgun (WGS) entry which is preliminary data.</text>
</comment>
<dbReference type="SUPFAM" id="SSF50729">
    <property type="entry name" value="PH domain-like"/>
    <property type="match status" value="1"/>
</dbReference>
<dbReference type="EMBL" id="MCFI01000006">
    <property type="protein sequence ID" value="ORY84459.1"/>
    <property type="molecule type" value="Genomic_DNA"/>
</dbReference>
<dbReference type="InterPro" id="IPR001849">
    <property type="entry name" value="PH_domain"/>
</dbReference>
<dbReference type="Gene3D" id="2.30.29.30">
    <property type="entry name" value="Pleckstrin-homology domain (PH domain)/Phosphotyrosine-binding domain (PTB)"/>
    <property type="match status" value="2"/>
</dbReference>
<evidence type="ECO:0000256" key="2">
    <source>
        <dbReference type="ARBA" id="ARBA00012650"/>
    </source>
</evidence>
<dbReference type="InterPro" id="IPR004182">
    <property type="entry name" value="GRAM"/>
</dbReference>
<organism evidence="10 11">
    <name type="scientific">Protomyces lactucae-debilis</name>
    <dbReference type="NCBI Taxonomy" id="2754530"/>
    <lineage>
        <taxon>Eukaryota</taxon>
        <taxon>Fungi</taxon>
        <taxon>Dikarya</taxon>
        <taxon>Ascomycota</taxon>
        <taxon>Taphrinomycotina</taxon>
        <taxon>Taphrinomycetes</taxon>
        <taxon>Taphrinales</taxon>
        <taxon>Protomycetaceae</taxon>
        <taxon>Protomyces</taxon>
    </lineage>
</organism>
<evidence type="ECO:0000256" key="6">
    <source>
        <dbReference type="ARBA" id="ARBA00047886"/>
    </source>
</evidence>
<feature type="compositionally biased region" description="Basic and acidic residues" evidence="8">
    <location>
        <begin position="67"/>
        <end position="80"/>
    </location>
</feature>
<dbReference type="InterPro" id="IPR048066">
    <property type="entry name" value="ATG26_PH_GRAM1"/>
</dbReference>
<evidence type="ECO:0000313" key="10">
    <source>
        <dbReference type="EMBL" id="ORY84459.1"/>
    </source>
</evidence>
<protein>
    <recommendedName>
        <fullName evidence="2">sterol 3beta-glucosyltransferase</fullName>
        <ecNumber evidence="2">2.4.1.173</ecNumber>
    </recommendedName>
    <alternativeName>
        <fullName evidence="5">Autophagy-related protein 26</fullName>
    </alternativeName>
</protein>
<dbReference type="InterPro" id="IPR002213">
    <property type="entry name" value="UDP_glucos_trans"/>
</dbReference>
<dbReference type="PROSITE" id="PS50003">
    <property type="entry name" value="PH_DOMAIN"/>
    <property type="match status" value="1"/>
</dbReference>
<dbReference type="STRING" id="56484.A0A1Y2FKL0"/>